<comment type="similarity">
    <text evidence="1 2">Belongs to the glycosyl hydrolase 1 family.</text>
</comment>
<dbReference type="PANTHER" id="PTHR10353:SF27">
    <property type="entry name" value="BETA-GLUCOSIDASE 47"/>
    <property type="match status" value="1"/>
</dbReference>
<reference evidence="3 4" key="1">
    <citation type="submission" date="2024-11" db="EMBL/GenBank/DDBJ databases">
        <title>A near-complete genome assembly of Cinchona calisaya.</title>
        <authorList>
            <person name="Lian D.C."/>
            <person name="Zhao X.W."/>
            <person name="Wei L."/>
        </authorList>
    </citation>
    <scope>NUCLEOTIDE SEQUENCE [LARGE SCALE GENOMIC DNA]</scope>
    <source>
        <tissue evidence="3">Nenye</tissue>
    </source>
</reference>
<sequence length="121" mass="14329">MEKSVTYIKERYNNIPIIITENGYCEVTNPNSTFEESLNDVKRVECKYLDYLSRTMRKGADVRGYFVWTLLDDYEWLTGYTTRFGLHYVDQVTLKNSPKASATWYKEFIAEHKTTPQVVQY</sequence>
<dbReference type="SUPFAM" id="SSF51445">
    <property type="entry name" value="(Trans)glycosidases"/>
    <property type="match status" value="1"/>
</dbReference>
<dbReference type="EMBL" id="JBJUIK010000008">
    <property type="protein sequence ID" value="KAL3519495.1"/>
    <property type="molecule type" value="Genomic_DNA"/>
</dbReference>
<evidence type="ECO:0000256" key="1">
    <source>
        <dbReference type="ARBA" id="ARBA00010838"/>
    </source>
</evidence>
<evidence type="ECO:0000313" key="4">
    <source>
        <dbReference type="Proteomes" id="UP001630127"/>
    </source>
</evidence>
<dbReference type="PRINTS" id="PR00131">
    <property type="entry name" value="GLHYDRLASE1"/>
</dbReference>
<dbReference type="InterPro" id="IPR001360">
    <property type="entry name" value="Glyco_hydro_1"/>
</dbReference>
<dbReference type="Pfam" id="PF00232">
    <property type="entry name" value="Glyco_hydro_1"/>
    <property type="match status" value="1"/>
</dbReference>
<evidence type="ECO:0008006" key="5">
    <source>
        <dbReference type="Google" id="ProtNLM"/>
    </source>
</evidence>
<name>A0ABD2ZMS5_9GENT</name>
<evidence type="ECO:0000313" key="3">
    <source>
        <dbReference type="EMBL" id="KAL3519495.1"/>
    </source>
</evidence>
<keyword evidence="4" id="KW-1185">Reference proteome</keyword>
<dbReference type="InterPro" id="IPR017853">
    <property type="entry name" value="GH"/>
</dbReference>
<dbReference type="Gene3D" id="3.20.20.80">
    <property type="entry name" value="Glycosidases"/>
    <property type="match status" value="1"/>
</dbReference>
<gene>
    <name evidence="3" type="ORF">ACH5RR_017644</name>
</gene>
<comment type="caution">
    <text evidence="3">The sequence shown here is derived from an EMBL/GenBank/DDBJ whole genome shotgun (WGS) entry which is preliminary data.</text>
</comment>
<protein>
    <recommendedName>
        <fullName evidence="5">Beta-glucosidase</fullName>
    </recommendedName>
</protein>
<dbReference type="Proteomes" id="UP001630127">
    <property type="component" value="Unassembled WGS sequence"/>
</dbReference>
<evidence type="ECO:0000256" key="2">
    <source>
        <dbReference type="RuleBase" id="RU003690"/>
    </source>
</evidence>
<proteinExistence type="inferred from homology"/>
<dbReference type="AlphaFoldDB" id="A0ABD2ZMS5"/>
<dbReference type="PANTHER" id="PTHR10353">
    <property type="entry name" value="GLYCOSYL HYDROLASE"/>
    <property type="match status" value="1"/>
</dbReference>
<organism evidence="3 4">
    <name type="scientific">Cinchona calisaya</name>
    <dbReference type="NCBI Taxonomy" id="153742"/>
    <lineage>
        <taxon>Eukaryota</taxon>
        <taxon>Viridiplantae</taxon>
        <taxon>Streptophyta</taxon>
        <taxon>Embryophyta</taxon>
        <taxon>Tracheophyta</taxon>
        <taxon>Spermatophyta</taxon>
        <taxon>Magnoliopsida</taxon>
        <taxon>eudicotyledons</taxon>
        <taxon>Gunneridae</taxon>
        <taxon>Pentapetalae</taxon>
        <taxon>asterids</taxon>
        <taxon>lamiids</taxon>
        <taxon>Gentianales</taxon>
        <taxon>Rubiaceae</taxon>
        <taxon>Cinchonoideae</taxon>
        <taxon>Cinchoneae</taxon>
        <taxon>Cinchona</taxon>
    </lineage>
</organism>
<accession>A0ABD2ZMS5</accession>
<dbReference type="GO" id="GO:0009821">
    <property type="term" value="P:alkaloid biosynthetic process"/>
    <property type="evidence" value="ECO:0007669"/>
    <property type="project" value="UniProtKB-ARBA"/>
</dbReference>